<dbReference type="PANTHER" id="PTHR12737">
    <property type="entry name" value="DIMETHYLARGININE DIMETHYLAMINOHYDROLASE"/>
    <property type="match status" value="1"/>
</dbReference>
<accession>A0A7L5ALC8</accession>
<keyword evidence="5" id="KW-1185">Reference proteome</keyword>
<dbReference type="KEGG" id="mant:BHD05_05045"/>
<dbReference type="GO" id="GO:0016403">
    <property type="term" value="F:dimethylargininase activity"/>
    <property type="evidence" value="ECO:0007669"/>
    <property type="project" value="TreeGrafter"/>
</dbReference>
<gene>
    <name evidence="4" type="ORF">BHD05_05045</name>
</gene>
<comment type="similarity">
    <text evidence="1">Belongs to the DDAH family.</text>
</comment>
<dbReference type="GO" id="GO:0016597">
    <property type="term" value="F:amino acid binding"/>
    <property type="evidence" value="ECO:0007669"/>
    <property type="project" value="TreeGrafter"/>
</dbReference>
<proteinExistence type="inferred from homology"/>
<evidence type="ECO:0000256" key="1">
    <source>
        <dbReference type="ARBA" id="ARBA00008532"/>
    </source>
</evidence>
<name>A0A7L5ALC8_9MICO</name>
<reference evidence="4 5" key="1">
    <citation type="submission" date="2016-09" db="EMBL/GenBank/DDBJ databases">
        <title>Complete genome sequence of microbes from the polar regions.</title>
        <authorList>
            <person name="Liao L."/>
            <person name="Chen B."/>
        </authorList>
    </citation>
    <scope>NUCLEOTIDE SEQUENCE [LARGE SCALE GENOMIC DNA]</scope>
    <source>
        <strain evidence="4 5">ZS314</strain>
    </source>
</reference>
<dbReference type="EMBL" id="CP017146">
    <property type="protein sequence ID" value="QHO69109.1"/>
    <property type="molecule type" value="Genomic_DNA"/>
</dbReference>
<dbReference type="SUPFAM" id="SSF55909">
    <property type="entry name" value="Pentein"/>
    <property type="match status" value="1"/>
</dbReference>
<dbReference type="AlphaFoldDB" id="A0A7L5ALC8"/>
<dbReference type="GO" id="GO:0045429">
    <property type="term" value="P:positive regulation of nitric oxide biosynthetic process"/>
    <property type="evidence" value="ECO:0007669"/>
    <property type="project" value="TreeGrafter"/>
</dbReference>
<evidence type="ECO:0000256" key="3">
    <source>
        <dbReference type="PIRSR" id="PIRSR633199-1"/>
    </source>
</evidence>
<dbReference type="PANTHER" id="PTHR12737:SF9">
    <property type="entry name" value="DIMETHYLARGININASE"/>
    <property type="match status" value="1"/>
</dbReference>
<dbReference type="Proteomes" id="UP000464507">
    <property type="component" value="Chromosome"/>
</dbReference>
<protein>
    <submittedName>
        <fullName evidence="4">N(G),N(G)-dimethylarginine dimethylaminohydrolase</fullName>
    </submittedName>
</protein>
<evidence type="ECO:0000313" key="4">
    <source>
        <dbReference type="EMBL" id="QHO69109.1"/>
    </source>
</evidence>
<feature type="active site" description="Nucleophile" evidence="3">
    <location>
        <position position="254"/>
    </location>
</feature>
<dbReference type="RefSeq" id="WP_161885470.1">
    <property type="nucleotide sequence ID" value="NZ_CP017146.1"/>
</dbReference>
<dbReference type="Gene3D" id="3.75.10.10">
    <property type="entry name" value="L-arginine/glycine Amidinotransferase, Chain A"/>
    <property type="match status" value="1"/>
</dbReference>
<keyword evidence="2 4" id="KW-0378">Hydrolase</keyword>
<dbReference type="GO" id="GO:0000052">
    <property type="term" value="P:citrulline metabolic process"/>
    <property type="evidence" value="ECO:0007669"/>
    <property type="project" value="TreeGrafter"/>
</dbReference>
<dbReference type="GO" id="GO:0006525">
    <property type="term" value="P:arginine metabolic process"/>
    <property type="evidence" value="ECO:0007669"/>
    <property type="project" value="TreeGrafter"/>
</dbReference>
<dbReference type="OrthoDB" id="3196313at2"/>
<evidence type="ECO:0000256" key="2">
    <source>
        <dbReference type="ARBA" id="ARBA00022801"/>
    </source>
</evidence>
<organism evidence="4 5">
    <name type="scientific">Marisediminicola antarctica</name>
    <dbReference type="NCBI Taxonomy" id="674079"/>
    <lineage>
        <taxon>Bacteria</taxon>
        <taxon>Bacillati</taxon>
        <taxon>Actinomycetota</taxon>
        <taxon>Actinomycetes</taxon>
        <taxon>Micrococcales</taxon>
        <taxon>Microbacteriaceae</taxon>
        <taxon>Marisediminicola</taxon>
    </lineage>
</organism>
<feature type="active site" description="Proton donor" evidence="3">
    <location>
        <position position="169"/>
    </location>
</feature>
<evidence type="ECO:0000313" key="5">
    <source>
        <dbReference type="Proteomes" id="UP000464507"/>
    </source>
</evidence>
<sequence length="260" mass="27198">MSPNVAAPSPRALVRPPAATLARGEVTHVVRTPVDVALAAEQWRGYVDALAQADFEIIEVAADDTLADSVFVEDAVVILGRVAVLTSPGALSRRAEIAGVEAVIAGLGLVERRIDLPGTLDGGDVLKIGATVYVGRGGRTNAEGIRQLTAIAADEGFDLVTVPVTRVLHLKSAVTALPDGTVIGHAPLVEHPELFDRFLEVPEETGAAVIVLAPDAVLMAASAPLTAVLFAEMGYRVVTVDISEFEKLEGCVTCLSVRIR</sequence>
<dbReference type="InterPro" id="IPR033199">
    <property type="entry name" value="DDAH-like"/>
</dbReference>
<dbReference type="NCBIfam" id="NF045660">
    <property type="entry name" value="DiMthArgaseDdahStm"/>
    <property type="match status" value="1"/>
</dbReference>